<keyword evidence="3" id="KW-1185">Reference proteome</keyword>
<name>A0A1H7X205_OLID1</name>
<sequence>MKIQDLQNVLKIVVLNMLIPTPLNLPSYPFKLVRDKNKLVIFDEIRKKYLVLTPEEWVRQHWIQHLINTKGFPKTLIQSEGGLKLNSLQKRTDIVVFNNLGKRVLIAELKAPSVKITQAVFDQVARYNMVHRVPYLLVSNGMQHFYCQINFENGSYIFLEELPHYTELNI</sequence>
<dbReference type="InterPro" id="IPR029464">
    <property type="entry name" value="HSDR_N"/>
</dbReference>
<accession>A0A1H7X205</accession>
<evidence type="ECO:0000313" key="2">
    <source>
        <dbReference type="EMBL" id="SEM27257.1"/>
    </source>
</evidence>
<gene>
    <name evidence="2" type="ORF">SAMN05661044_04756</name>
</gene>
<reference evidence="3" key="1">
    <citation type="submission" date="2016-10" db="EMBL/GenBank/DDBJ databases">
        <authorList>
            <person name="Varghese N."/>
            <person name="Submissions S."/>
        </authorList>
    </citation>
    <scope>NUCLEOTIDE SEQUENCE [LARGE SCALE GENOMIC DNA]</scope>
    <source>
        <strain evidence="3">DSM 18733</strain>
    </source>
</reference>
<evidence type="ECO:0000259" key="1">
    <source>
        <dbReference type="Pfam" id="PF13588"/>
    </source>
</evidence>
<dbReference type="STRING" id="407022.SAMN05661044_04756"/>
<evidence type="ECO:0000313" key="3">
    <source>
        <dbReference type="Proteomes" id="UP000199421"/>
    </source>
</evidence>
<protein>
    <submittedName>
        <fullName evidence="2">Type I restriction enzyme R protein N terminus (HSDR_N)</fullName>
    </submittedName>
</protein>
<proteinExistence type="predicted"/>
<dbReference type="EMBL" id="FOAF01000009">
    <property type="protein sequence ID" value="SEM27257.1"/>
    <property type="molecule type" value="Genomic_DNA"/>
</dbReference>
<dbReference type="Pfam" id="PF13588">
    <property type="entry name" value="HSDR_N_2"/>
    <property type="match status" value="1"/>
</dbReference>
<dbReference type="Proteomes" id="UP000199421">
    <property type="component" value="Unassembled WGS sequence"/>
</dbReference>
<feature type="domain" description="Type I restriction enzyme R protein N-terminal" evidence="1">
    <location>
        <begin position="54"/>
        <end position="163"/>
    </location>
</feature>
<organism evidence="2 3">
    <name type="scientific">Olivibacter domesticus</name>
    <name type="common">Pseudosphingobacterium domesticum</name>
    <dbReference type="NCBI Taxonomy" id="407022"/>
    <lineage>
        <taxon>Bacteria</taxon>
        <taxon>Pseudomonadati</taxon>
        <taxon>Bacteroidota</taxon>
        <taxon>Sphingobacteriia</taxon>
        <taxon>Sphingobacteriales</taxon>
        <taxon>Sphingobacteriaceae</taxon>
        <taxon>Olivibacter</taxon>
    </lineage>
</organism>
<dbReference type="AlphaFoldDB" id="A0A1H7X205"/>